<sequence>MIGEVDAAPAPSSPPPPPPARRRWFRATAPRLVAGFTVAGLLVTLGLAVAIALVARAQATDAAIDRVTQLASVTAHGVVEPRLSDALLDADPEAIERVDDAVTRAVLGDSLIRVLVWDRDGRILYSDHREEIGDRHRLDPDELRVLDGDDASAGVAEDGSGAGRVLEVYHAIRTPGGTPLLYEAYFRYDAVVEAGWDAWRSFAPLSVGALLLLELVQVPLAVTLARKLQRRERQRERLLRHAVEASTAERRRIAQDLHDGVVQELTGITYGLDASRLRGGSDPAVVSESATRLRESIGSLRTLLVDIYPPNLAQEGLGPALEDLAGGLRRRGVAVTTRLEAVDAVGPAEAALLYRAAQEAVRNVVTHAGATTAAITLAADPVRWRLSVADDGRGFDPADAAAHAADGHLGLRALADLVDDAGGTVDVRSVPGSGTTVGVEVPRS</sequence>
<keyword evidence="3" id="KW-0597">Phosphoprotein</keyword>
<proteinExistence type="predicted"/>
<keyword evidence="8" id="KW-0902">Two-component regulatory system</keyword>
<feature type="transmembrane region" description="Helical" evidence="10">
    <location>
        <begin position="32"/>
        <end position="55"/>
    </location>
</feature>
<evidence type="ECO:0000313" key="12">
    <source>
        <dbReference type="EMBL" id="NYD39634.1"/>
    </source>
</evidence>
<evidence type="ECO:0000256" key="2">
    <source>
        <dbReference type="ARBA" id="ARBA00012438"/>
    </source>
</evidence>
<keyword evidence="7" id="KW-0067">ATP-binding</keyword>
<keyword evidence="10" id="KW-0472">Membrane</keyword>
<keyword evidence="10" id="KW-0812">Transmembrane</keyword>
<dbReference type="AlphaFoldDB" id="A0A7Y9E1R2"/>
<keyword evidence="10" id="KW-1133">Transmembrane helix</keyword>
<keyword evidence="6 12" id="KW-0418">Kinase</keyword>
<evidence type="ECO:0000256" key="7">
    <source>
        <dbReference type="ARBA" id="ARBA00022840"/>
    </source>
</evidence>
<evidence type="ECO:0000256" key="10">
    <source>
        <dbReference type="SAM" id="Phobius"/>
    </source>
</evidence>
<dbReference type="Gene3D" id="3.30.565.10">
    <property type="entry name" value="Histidine kinase-like ATPase, C-terminal domain"/>
    <property type="match status" value="1"/>
</dbReference>
<dbReference type="EC" id="2.7.13.3" evidence="2"/>
<feature type="domain" description="Histidine kinase" evidence="11">
    <location>
        <begin position="256"/>
        <end position="444"/>
    </location>
</feature>
<dbReference type="PANTHER" id="PTHR24421">
    <property type="entry name" value="NITRATE/NITRITE SENSOR PROTEIN NARX-RELATED"/>
    <property type="match status" value="1"/>
</dbReference>
<dbReference type="InterPro" id="IPR029151">
    <property type="entry name" value="Sensor-like_sf"/>
</dbReference>
<dbReference type="SUPFAM" id="SSF103190">
    <property type="entry name" value="Sensory domain-like"/>
    <property type="match status" value="1"/>
</dbReference>
<dbReference type="GO" id="GO:0016020">
    <property type="term" value="C:membrane"/>
    <property type="evidence" value="ECO:0007669"/>
    <property type="project" value="InterPro"/>
</dbReference>
<protein>
    <recommendedName>
        <fullName evidence="2">histidine kinase</fullName>
        <ecNumber evidence="2">2.7.13.3</ecNumber>
    </recommendedName>
</protein>
<evidence type="ECO:0000256" key="6">
    <source>
        <dbReference type="ARBA" id="ARBA00022777"/>
    </source>
</evidence>
<dbReference type="GO" id="GO:0046983">
    <property type="term" value="F:protein dimerization activity"/>
    <property type="evidence" value="ECO:0007669"/>
    <property type="project" value="InterPro"/>
</dbReference>
<dbReference type="GO" id="GO:0005524">
    <property type="term" value="F:ATP binding"/>
    <property type="evidence" value="ECO:0007669"/>
    <property type="project" value="UniProtKB-KW"/>
</dbReference>
<evidence type="ECO:0000256" key="4">
    <source>
        <dbReference type="ARBA" id="ARBA00022679"/>
    </source>
</evidence>
<dbReference type="InterPro" id="IPR050482">
    <property type="entry name" value="Sensor_HK_TwoCompSys"/>
</dbReference>
<dbReference type="RefSeq" id="WP_179796928.1">
    <property type="nucleotide sequence ID" value="NZ_BAABHP010000023.1"/>
</dbReference>
<keyword evidence="5" id="KW-0547">Nucleotide-binding</keyword>
<dbReference type="InterPro" id="IPR003594">
    <property type="entry name" value="HATPase_dom"/>
</dbReference>
<feature type="region of interest" description="Disordered" evidence="9">
    <location>
        <begin position="1"/>
        <end position="20"/>
    </location>
</feature>
<dbReference type="SMART" id="SM00387">
    <property type="entry name" value="HATPase_c"/>
    <property type="match status" value="1"/>
</dbReference>
<dbReference type="Gene3D" id="1.20.5.1930">
    <property type="match status" value="1"/>
</dbReference>
<dbReference type="InterPro" id="IPR011712">
    <property type="entry name" value="Sig_transdc_His_kin_sub3_dim/P"/>
</dbReference>
<dbReference type="EMBL" id="JACCBN010000001">
    <property type="protein sequence ID" value="NYD39634.1"/>
    <property type="molecule type" value="Genomic_DNA"/>
</dbReference>
<name>A0A7Y9E1R2_9PSEU</name>
<evidence type="ECO:0000256" key="5">
    <source>
        <dbReference type="ARBA" id="ARBA00022741"/>
    </source>
</evidence>
<keyword evidence="4" id="KW-0808">Transferase</keyword>
<dbReference type="InterPro" id="IPR005467">
    <property type="entry name" value="His_kinase_dom"/>
</dbReference>
<evidence type="ECO:0000256" key="9">
    <source>
        <dbReference type="SAM" id="MobiDB-lite"/>
    </source>
</evidence>
<dbReference type="Pfam" id="PF02518">
    <property type="entry name" value="HATPase_c"/>
    <property type="match status" value="1"/>
</dbReference>
<comment type="caution">
    <text evidence="12">The sequence shown here is derived from an EMBL/GenBank/DDBJ whole genome shotgun (WGS) entry which is preliminary data.</text>
</comment>
<organism evidence="12 13">
    <name type="scientific">Actinomycetospora corticicola</name>
    <dbReference type="NCBI Taxonomy" id="663602"/>
    <lineage>
        <taxon>Bacteria</taxon>
        <taxon>Bacillati</taxon>
        <taxon>Actinomycetota</taxon>
        <taxon>Actinomycetes</taxon>
        <taxon>Pseudonocardiales</taxon>
        <taxon>Pseudonocardiaceae</taxon>
        <taxon>Actinomycetospora</taxon>
    </lineage>
</organism>
<dbReference type="Proteomes" id="UP000535890">
    <property type="component" value="Unassembled WGS sequence"/>
</dbReference>
<dbReference type="PROSITE" id="PS50109">
    <property type="entry name" value="HIS_KIN"/>
    <property type="match status" value="1"/>
</dbReference>
<evidence type="ECO:0000256" key="8">
    <source>
        <dbReference type="ARBA" id="ARBA00023012"/>
    </source>
</evidence>
<keyword evidence="13" id="KW-1185">Reference proteome</keyword>
<dbReference type="InterPro" id="IPR036890">
    <property type="entry name" value="HATPase_C_sf"/>
</dbReference>
<gene>
    <name evidence="12" type="ORF">BJ983_005736</name>
</gene>
<reference evidence="12 13" key="1">
    <citation type="submission" date="2020-07" db="EMBL/GenBank/DDBJ databases">
        <title>Sequencing the genomes of 1000 actinobacteria strains.</title>
        <authorList>
            <person name="Klenk H.-P."/>
        </authorList>
    </citation>
    <scope>NUCLEOTIDE SEQUENCE [LARGE SCALE GENOMIC DNA]</scope>
    <source>
        <strain evidence="12 13">DSM 45772</strain>
    </source>
</reference>
<dbReference type="Pfam" id="PF07730">
    <property type="entry name" value="HisKA_3"/>
    <property type="match status" value="1"/>
</dbReference>
<dbReference type="SUPFAM" id="SSF55874">
    <property type="entry name" value="ATPase domain of HSP90 chaperone/DNA topoisomerase II/histidine kinase"/>
    <property type="match status" value="1"/>
</dbReference>
<dbReference type="PANTHER" id="PTHR24421:SF10">
    <property type="entry name" value="NITRATE_NITRITE SENSOR PROTEIN NARQ"/>
    <property type="match status" value="1"/>
</dbReference>
<accession>A0A7Y9E1R2</accession>
<dbReference type="GO" id="GO:0000155">
    <property type="term" value="F:phosphorelay sensor kinase activity"/>
    <property type="evidence" value="ECO:0007669"/>
    <property type="project" value="InterPro"/>
</dbReference>
<evidence type="ECO:0000313" key="13">
    <source>
        <dbReference type="Proteomes" id="UP000535890"/>
    </source>
</evidence>
<comment type="catalytic activity">
    <reaction evidence="1">
        <text>ATP + protein L-histidine = ADP + protein N-phospho-L-histidine.</text>
        <dbReference type="EC" id="2.7.13.3"/>
    </reaction>
</comment>
<evidence type="ECO:0000256" key="1">
    <source>
        <dbReference type="ARBA" id="ARBA00000085"/>
    </source>
</evidence>
<evidence type="ECO:0000256" key="3">
    <source>
        <dbReference type="ARBA" id="ARBA00022553"/>
    </source>
</evidence>
<evidence type="ECO:0000259" key="11">
    <source>
        <dbReference type="PROSITE" id="PS50109"/>
    </source>
</evidence>